<keyword evidence="1 3" id="KW-0597">Phosphoprotein</keyword>
<evidence type="ECO:0000259" key="4">
    <source>
        <dbReference type="PROSITE" id="PS50043"/>
    </source>
</evidence>
<name>A0ABW5MJR2_9SPHI</name>
<dbReference type="RefSeq" id="WP_379079678.1">
    <property type="nucleotide sequence ID" value="NZ_JBHULL010000010.1"/>
</dbReference>
<dbReference type="PANTHER" id="PTHR43214:SF43">
    <property type="entry name" value="TWO-COMPONENT RESPONSE REGULATOR"/>
    <property type="match status" value="1"/>
</dbReference>
<dbReference type="PANTHER" id="PTHR43214">
    <property type="entry name" value="TWO-COMPONENT RESPONSE REGULATOR"/>
    <property type="match status" value="1"/>
</dbReference>
<dbReference type="PROSITE" id="PS50110">
    <property type="entry name" value="RESPONSE_REGULATORY"/>
    <property type="match status" value="1"/>
</dbReference>
<proteinExistence type="predicted"/>
<accession>A0ABW5MJR2</accession>
<protein>
    <submittedName>
        <fullName evidence="6">Response regulator</fullName>
    </submittedName>
</protein>
<dbReference type="SMART" id="SM00448">
    <property type="entry name" value="REC"/>
    <property type="match status" value="1"/>
</dbReference>
<evidence type="ECO:0000313" key="7">
    <source>
        <dbReference type="Proteomes" id="UP001597461"/>
    </source>
</evidence>
<dbReference type="CDD" id="cd17535">
    <property type="entry name" value="REC_NarL-like"/>
    <property type="match status" value="1"/>
</dbReference>
<dbReference type="InterPro" id="IPR016032">
    <property type="entry name" value="Sig_transdc_resp-reg_C-effctor"/>
</dbReference>
<keyword evidence="2" id="KW-0238">DNA-binding</keyword>
<dbReference type="InterPro" id="IPR000792">
    <property type="entry name" value="Tscrpt_reg_LuxR_C"/>
</dbReference>
<dbReference type="SUPFAM" id="SSF46894">
    <property type="entry name" value="C-terminal effector domain of the bipartite response regulators"/>
    <property type="match status" value="1"/>
</dbReference>
<evidence type="ECO:0000259" key="5">
    <source>
        <dbReference type="PROSITE" id="PS50110"/>
    </source>
</evidence>
<evidence type="ECO:0000256" key="3">
    <source>
        <dbReference type="PROSITE-ProRule" id="PRU00169"/>
    </source>
</evidence>
<dbReference type="Proteomes" id="UP001597461">
    <property type="component" value="Unassembled WGS sequence"/>
</dbReference>
<organism evidence="6 7">
    <name type="scientific">Pedobacter vanadiisoli</name>
    <dbReference type="NCBI Taxonomy" id="1761975"/>
    <lineage>
        <taxon>Bacteria</taxon>
        <taxon>Pseudomonadati</taxon>
        <taxon>Bacteroidota</taxon>
        <taxon>Sphingobacteriia</taxon>
        <taxon>Sphingobacteriales</taxon>
        <taxon>Sphingobacteriaceae</taxon>
        <taxon>Pedobacter</taxon>
    </lineage>
</organism>
<keyword evidence="7" id="KW-1185">Reference proteome</keyword>
<dbReference type="Gene3D" id="3.40.50.2300">
    <property type="match status" value="1"/>
</dbReference>
<feature type="domain" description="HTH luxR-type" evidence="4">
    <location>
        <begin position="149"/>
        <end position="214"/>
    </location>
</feature>
<dbReference type="InterPro" id="IPR011006">
    <property type="entry name" value="CheY-like_superfamily"/>
</dbReference>
<reference evidence="7" key="1">
    <citation type="journal article" date="2019" name="Int. J. Syst. Evol. Microbiol.">
        <title>The Global Catalogue of Microorganisms (GCM) 10K type strain sequencing project: providing services to taxonomists for standard genome sequencing and annotation.</title>
        <authorList>
            <consortium name="The Broad Institute Genomics Platform"/>
            <consortium name="The Broad Institute Genome Sequencing Center for Infectious Disease"/>
            <person name="Wu L."/>
            <person name="Ma J."/>
        </authorList>
    </citation>
    <scope>NUCLEOTIDE SEQUENCE [LARGE SCALE GENOMIC DNA]</scope>
    <source>
        <strain evidence="7">KCTC 42866</strain>
    </source>
</reference>
<gene>
    <name evidence="6" type="ORF">ACFSR6_13285</name>
</gene>
<evidence type="ECO:0000256" key="2">
    <source>
        <dbReference type="ARBA" id="ARBA00023125"/>
    </source>
</evidence>
<dbReference type="InterPro" id="IPR058245">
    <property type="entry name" value="NreC/VraR/RcsB-like_REC"/>
</dbReference>
<dbReference type="Pfam" id="PF00196">
    <property type="entry name" value="GerE"/>
    <property type="match status" value="1"/>
</dbReference>
<comment type="caution">
    <text evidence="6">The sequence shown here is derived from an EMBL/GenBank/DDBJ whole genome shotgun (WGS) entry which is preliminary data.</text>
</comment>
<dbReference type="InterPro" id="IPR001789">
    <property type="entry name" value="Sig_transdc_resp-reg_receiver"/>
</dbReference>
<dbReference type="InterPro" id="IPR039420">
    <property type="entry name" value="WalR-like"/>
</dbReference>
<dbReference type="Pfam" id="PF00072">
    <property type="entry name" value="Response_reg"/>
    <property type="match status" value="1"/>
</dbReference>
<evidence type="ECO:0000313" key="6">
    <source>
        <dbReference type="EMBL" id="MFD2583465.1"/>
    </source>
</evidence>
<dbReference type="EMBL" id="JBHULL010000010">
    <property type="protein sequence ID" value="MFD2583465.1"/>
    <property type="molecule type" value="Genomic_DNA"/>
</dbReference>
<dbReference type="SUPFAM" id="SSF52172">
    <property type="entry name" value="CheY-like"/>
    <property type="match status" value="1"/>
</dbReference>
<evidence type="ECO:0000256" key="1">
    <source>
        <dbReference type="ARBA" id="ARBA00022553"/>
    </source>
</evidence>
<dbReference type="SMART" id="SM00421">
    <property type="entry name" value="HTH_LUXR"/>
    <property type="match status" value="1"/>
</dbReference>
<feature type="domain" description="Response regulatory" evidence="5">
    <location>
        <begin position="5"/>
        <end position="122"/>
    </location>
</feature>
<feature type="modified residue" description="4-aspartylphosphate" evidence="3">
    <location>
        <position position="56"/>
    </location>
</feature>
<sequence>MPKIRIAIADDYSIFRDGLKVGFNRDKNLEVIFEASDGQELMQKLEELPPDVIVMDIKMPLMDGIEAMKLIRKKYSNDIKILVLTMYDDVKFIIHLMENGANGYLLKNTDPKEIRKAIYSIYESGYYFNDIVTKALLKKLTFKGPIKLSLNQTIEFSERELDVLKMICDEKTATEIGTELFLSPRSVEGIRMRMIEKTGVRNTAGLVMFAIKNGVVE</sequence>
<dbReference type="PROSITE" id="PS50043">
    <property type="entry name" value="HTH_LUXR_2"/>
    <property type="match status" value="1"/>
</dbReference>